<dbReference type="PANTHER" id="PTHR11266:SF17">
    <property type="entry name" value="PROTEIN MPV17"/>
    <property type="match status" value="1"/>
</dbReference>
<dbReference type="GO" id="GO:0005739">
    <property type="term" value="C:mitochondrion"/>
    <property type="evidence" value="ECO:0007669"/>
    <property type="project" value="TreeGrafter"/>
</dbReference>
<organism evidence="8 9">
    <name type="scientific">Megalurothrips usitatus</name>
    <name type="common">bean blossom thrips</name>
    <dbReference type="NCBI Taxonomy" id="439358"/>
    <lineage>
        <taxon>Eukaryota</taxon>
        <taxon>Metazoa</taxon>
        <taxon>Ecdysozoa</taxon>
        <taxon>Arthropoda</taxon>
        <taxon>Hexapoda</taxon>
        <taxon>Insecta</taxon>
        <taxon>Pterygota</taxon>
        <taxon>Neoptera</taxon>
        <taxon>Paraneoptera</taxon>
        <taxon>Thysanoptera</taxon>
        <taxon>Terebrantia</taxon>
        <taxon>Thripoidea</taxon>
        <taxon>Thripidae</taxon>
        <taxon>Megalurothrips</taxon>
    </lineage>
</organism>
<keyword evidence="4" id="KW-1133">Transmembrane helix</keyword>
<evidence type="ECO:0000256" key="5">
    <source>
        <dbReference type="ARBA" id="ARBA00023136"/>
    </source>
</evidence>
<protein>
    <recommendedName>
        <fullName evidence="6">Mitochondrial inner membrane protein Mpv17</fullName>
    </recommendedName>
</protein>
<reference evidence="8" key="1">
    <citation type="submission" date="2022-12" db="EMBL/GenBank/DDBJ databases">
        <title>Chromosome-level genome assembly of the bean flower thrips Megalurothrips usitatus.</title>
        <authorList>
            <person name="Ma L."/>
            <person name="Liu Q."/>
            <person name="Li H."/>
            <person name="Cai W."/>
        </authorList>
    </citation>
    <scope>NUCLEOTIDE SEQUENCE</scope>
    <source>
        <strain evidence="8">Cailab_2022a</strain>
    </source>
</reference>
<evidence type="ECO:0000313" key="9">
    <source>
        <dbReference type="Proteomes" id="UP001075354"/>
    </source>
</evidence>
<dbReference type="Proteomes" id="UP001075354">
    <property type="component" value="Chromosome 10"/>
</dbReference>
<evidence type="ECO:0000313" key="8">
    <source>
        <dbReference type="EMBL" id="KAJ1523347.1"/>
    </source>
</evidence>
<keyword evidence="9" id="KW-1185">Reference proteome</keyword>
<dbReference type="GO" id="GO:1901858">
    <property type="term" value="P:regulation of mitochondrial DNA metabolic process"/>
    <property type="evidence" value="ECO:0007669"/>
    <property type="project" value="TreeGrafter"/>
</dbReference>
<dbReference type="Pfam" id="PF04117">
    <property type="entry name" value="Mpv17_PMP22"/>
    <property type="match status" value="1"/>
</dbReference>
<evidence type="ECO:0000256" key="6">
    <source>
        <dbReference type="ARBA" id="ARBA00049743"/>
    </source>
</evidence>
<dbReference type="EMBL" id="JAPTSV010000010">
    <property type="protein sequence ID" value="KAJ1523347.1"/>
    <property type="molecule type" value="Genomic_DNA"/>
</dbReference>
<proteinExistence type="inferred from homology"/>
<evidence type="ECO:0000256" key="2">
    <source>
        <dbReference type="ARBA" id="ARBA00006824"/>
    </source>
</evidence>
<dbReference type="PANTHER" id="PTHR11266">
    <property type="entry name" value="PEROXISOMAL MEMBRANE PROTEIN 2, PXMP2 MPV17"/>
    <property type="match status" value="1"/>
</dbReference>
<comment type="similarity">
    <text evidence="2 7">Belongs to the peroxisomal membrane protein PXMP2/4 family.</text>
</comment>
<evidence type="ECO:0000256" key="1">
    <source>
        <dbReference type="ARBA" id="ARBA00004141"/>
    </source>
</evidence>
<evidence type="ECO:0000256" key="3">
    <source>
        <dbReference type="ARBA" id="ARBA00022692"/>
    </source>
</evidence>
<comment type="subcellular location">
    <subcellularLocation>
        <location evidence="1">Membrane</location>
        <topology evidence="1">Multi-pass membrane protein</topology>
    </subcellularLocation>
</comment>
<gene>
    <name evidence="8" type="ORF">ONE63_001217</name>
</gene>
<keyword evidence="3" id="KW-0812">Transmembrane</keyword>
<comment type="caution">
    <text evidence="8">The sequence shown here is derived from an EMBL/GenBank/DDBJ whole genome shotgun (WGS) entry which is preliminary data.</text>
</comment>
<dbReference type="GO" id="GO:0016020">
    <property type="term" value="C:membrane"/>
    <property type="evidence" value="ECO:0007669"/>
    <property type="project" value="UniProtKB-SubCell"/>
</dbReference>
<evidence type="ECO:0000256" key="4">
    <source>
        <dbReference type="ARBA" id="ARBA00022989"/>
    </source>
</evidence>
<dbReference type="InterPro" id="IPR007248">
    <property type="entry name" value="Mpv17_PMP22"/>
</dbReference>
<dbReference type="GO" id="GO:0015267">
    <property type="term" value="F:channel activity"/>
    <property type="evidence" value="ECO:0007669"/>
    <property type="project" value="TreeGrafter"/>
</dbReference>
<name>A0AAV7XI82_9NEOP</name>
<keyword evidence="5" id="KW-0472">Membrane</keyword>
<dbReference type="AlphaFoldDB" id="A0AAV7XI82"/>
<sequence>MNVLRLYQNAYRSRPLIIHAVETGLIMASADMVSQIIVEARTFDSLDSGRALRFGGIGLLVVAPARVGWYRFLEKKLPGCSTSTVLQKLALDQACFAPCLVLAIVSSVSYTSGMQTDQIIDKLHSSFKDIMLNNWKVWPCVQLCNFYLVPAHLRMTTVQIVAFIWNIYLSWKANVNKSDL</sequence>
<accession>A0AAV7XI82</accession>
<evidence type="ECO:0000256" key="7">
    <source>
        <dbReference type="RuleBase" id="RU363053"/>
    </source>
</evidence>